<proteinExistence type="predicted"/>
<dbReference type="EMBL" id="NHTK01006109">
    <property type="protein sequence ID" value="PPQ63808.1"/>
    <property type="molecule type" value="Genomic_DNA"/>
</dbReference>
<feature type="region of interest" description="Disordered" evidence="1">
    <location>
        <begin position="107"/>
        <end position="140"/>
    </location>
</feature>
<feature type="region of interest" description="Disordered" evidence="1">
    <location>
        <begin position="592"/>
        <end position="645"/>
    </location>
</feature>
<feature type="region of interest" description="Disordered" evidence="1">
    <location>
        <begin position="446"/>
        <end position="525"/>
    </location>
</feature>
<dbReference type="OrthoDB" id="3168838at2759"/>
<accession>A0A409VAD2</accession>
<reference evidence="2 3" key="1">
    <citation type="journal article" date="2018" name="Evol. Lett.">
        <title>Horizontal gene cluster transfer increased hallucinogenic mushroom diversity.</title>
        <authorList>
            <person name="Reynolds H.T."/>
            <person name="Vijayakumar V."/>
            <person name="Gluck-Thaler E."/>
            <person name="Korotkin H.B."/>
            <person name="Matheny P.B."/>
            <person name="Slot J.C."/>
        </authorList>
    </citation>
    <scope>NUCLEOTIDE SEQUENCE [LARGE SCALE GENOMIC DNA]</scope>
    <source>
        <strain evidence="2 3">2629</strain>
    </source>
</reference>
<gene>
    <name evidence="2" type="ORF">CVT24_009803</name>
</gene>
<feature type="region of interest" description="Disordered" evidence="1">
    <location>
        <begin position="1"/>
        <end position="40"/>
    </location>
</feature>
<feature type="compositionally biased region" description="Basic and acidic residues" evidence="1">
    <location>
        <begin position="122"/>
        <end position="140"/>
    </location>
</feature>
<name>A0A409VAD2_9AGAR</name>
<feature type="compositionally biased region" description="Low complexity" evidence="1">
    <location>
        <begin position="348"/>
        <end position="364"/>
    </location>
</feature>
<evidence type="ECO:0000313" key="2">
    <source>
        <dbReference type="EMBL" id="PPQ63808.1"/>
    </source>
</evidence>
<protein>
    <submittedName>
        <fullName evidence="2">Uncharacterized protein</fullName>
    </submittedName>
</protein>
<dbReference type="STRING" id="181874.A0A409VAD2"/>
<feature type="compositionally biased region" description="Low complexity" evidence="1">
    <location>
        <begin position="512"/>
        <end position="525"/>
    </location>
</feature>
<comment type="caution">
    <text evidence="2">The sequence shown here is derived from an EMBL/GenBank/DDBJ whole genome shotgun (WGS) entry which is preliminary data.</text>
</comment>
<dbReference type="InParanoid" id="A0A409VAD2"/>
<feature type="compositionally biased region" description="Polar residues" evidence="1">
    <location>
        <begin position="329"/>
        <end position="346"/>
    </location>
</feature>
<evidence type="ECO:0000256" key="1">
    <source>
        <dbReference type="SAM" id="MobiDB-lite"/>
    </source>
</evidence>
<organism evidence="2 3">
    <name type="scientific">Panaeolus cyanescens</name>
    <dbReference type="NCBI Taxonomy" id="181874"/>
    <lineage>
        <taxon>Eukaryota</taxon>
        <taxon>Fungi</taxon>
        <taxon>Dikarya</taxon>
        <taxon>Basidiomycota</taxon>
        <taxon>Agaricomycotina</taxon>
        <taxon>Agaricomycetes</taxon>
        <taxon>Agaricomycetidae</taxon>
        <taxon>Agaricales</taxon>
        <taxon>Agaricineae</taxon>
        <taxon>Galeropsidaceae</taxon>
        <taxon>Panaeolus</taxon>
    </lineage>
</organism>
<dbReference type="AlphaFoldDB" id="A0A409VAD2"/>
<sequence length="645" mass="71064">MKLLKRLLSFGGKKSNKKHKPNNAHDVPLPEPTWLEPTPLDHDEHEAAIGRILRTSSARHRESRTIEHPPMLHLPQPANTVLSNPMSSSVSIASTTISQRGTYNVTVHQRKHHASTEFPNANRDKDKPSKENRNSLAAKEDSRILRLRSDPSVVSLIELYDDHGKIAADAFANDSTSSEVPINEGRAQCKRSGSTLRQLLGFPTPVAGQDNSEGDISWAERVLGETEGSSLNSSMGLHTPIDSRINHEVSFVSDVDMSMMSEIDNPAISSMEVELSLTSNTSKDETDTQNIPYIHVDPNTPQRASQVFDFITRGKQSTKPTEERELPQLPSTFSSPSDENASQFNPKSRFSTTTSDFTFVSPSSARISQAGPDTTPKKLPQPRFAFASETPRPSTYTVPTSAFSDDSHAPVVPDTVKTPPTLHGPDVKVNDVHVLMTGPTKVILTAATPSTNPIGPSRSLHGPRSIPRKSSGGHRRRRSALTEVSNGPSQGVDPFLAQPPDGKRATRRRSGSDSSMRSAQSVEEVVAVENRSKMKKSEFFTSASPRRHKENQLGLSVKTEIPATPLRSNTTPSRPRSLMRTAVHQNMNIFRPPKDVILPSPASSSEMSPVGRKMMTDVREQRMKAREADRERSARRHDRNVMGRF</sequence>
<feature type="compositionally biased region" description="Basic and acidic residues" evidence="1">
    <location>
        <begin position="614"/>
        <end position="632"/>
    </location>
</feature>
<feature type="region of interest" description="Disordered" evidence="1">
    <location>
        <begin position="537"/>
        <end position="575"/>
    </location>
</feature>
<keyword evidence="3" id="KW-1185">Reference proteome</keyword>
<evidence type="ECO:0000313" key="3">
    <source>
        <dbReference type="Proteomes" id="UP000284842"/>
    </source>
</evidence>
<feature type="region of interest" description="Disordered" evidence="1">
    <location>
        <begin position="278"/>
        <end position="381"/>
    </location>
</feature>
<dbReference type="Proteomes" id="UP000284842">
    <property type="component" value="Unassembled WGS sequence"/>
</dbReference>